<dbReference type="GO" id="GO:0003676">
    <property type="term" value="F:nucleic acid binding"/>
    <property type="evidence" value="ECO:0007669"/>
    <property type="project" value="InterPro"/>
</dbReference>
<dbReference type="InterPro" id="IPR001878">
    <property type="entry name" value="Znf_CCHC"/>
</dbReference>
<feature type="compositionally biased region" description="Basic and acidic residues" evidence="2">
    <location>
        <begin position="1"/>
        <end position="12"/>
    </location>
</feature>
<dbReference type="PROSITE" id="PS50158">
    <property type="entry name" value="ZF_CCHC"/>
    <property type="match status" value="1"/>
</dbReference>
<gene>
    <name evidence="4" type="ORF">EZV62_014700</name>
</gene>
<evidence type="ECO:0000313" key="4">
    <source>
        <dbReference type="EMBL" id="TXG60127.1"/>
    </source>
</evidence>
<comment type="caution">
    <text evidence="4">The sequence shown here is derived from an EMBL/GenBank/DDBJ whole genome shotgun (WGS) entry which is preliminary data.</text>
</comment>
<feature type="region of interest" description="Disordered" evidence="2">
    <location>
        <begin position="176"/>
        <end position="204"/>
    </location>
</feature>
<evidence type="ECO:0000259" key="3">
    <source>
        <dbReference type="PROSITE" id="PS50158"/>
    </source>
</evidence>
<dbReference type="GO" id="GO:0008270">
    <property type="term" value="F:zinc ion binding"/>
    <property type="evidence" value="ECO:0007669"/>
    <property type="project" value="UniProtKB-KW"/>
</dbReference>
<feature type="region of interest" description="Disordered" evidence="2">
    <location>
        <begin position="1"/>
        <end position="20"/>
    </location>
</feature>
<dbReference type="PANTHER" id="PTHR31286">
    <property type="entry name" value="GLYCINE-RICH CELL WALL STRUCTURAL PROTEIN 1.8-LIKE"/>
    <property type="match status" value="1"/>
</dbReference>
<dbReference type="EMBL" id="VAHF01000006">
    <property type="protein sequence ID" value="TXG60127.1"/>
    <property type="molecule type" value="Genomic_DNA"/>
</dbReference>
<evidence type="ECO:0000256" key="2">
    <source>
        <dbReference type="SAM" id="MobiDB-lite"/>
    </source>
</evidence>
<reference evidence="5" key="1">
    <citation type="journal article" date="2019" name="Gigascience">
        <title>De novo genome assembly of the endangered Acer yangbiense, a plant species with extremely small populations endemic to Yunnan Province, China.</title>
        <authorList>
            <person name="Yang J."/>
            <person name="Wariss H.M."/>
            <person name="Tao L."/>
            <person name="Zhang R."/>
            <person name="Yun Q."/>
            <person name="Hollingsworth P."/>
            <person name="Dao Z."/>
            <person name="Luo G."/>
            <person name="Guo H."/>
            <person name="Ma Y."/>
            <person name="Sun W."/>
        </authorList>
    </citation>
    <scope>NUCLEOTIDE SEQUENCE [LARGE SCALE GENOMIC DNA]</scope>
    <source>
        <strain evidence="5">cv. Malutang</strain>
    </source>
</reference>
<dbReference type="InterPro" id="IPR025836">
    <property type="entry name" value="Zn_knuckle_CX2CX4HX4C"/>
</dbReference>
<keyword evidence="1" id="KW-0862">Zinc</keyword>
<accession>A0A5C7HSR8</accession>
<dbReference type="Pfam" id="PF14392">
    <property type="entry name" value="zf-CCHC_4"/>
    <property type="match status" value="1"/>
</dbReference>
<proteinExistence type="predicted"/>
<keyword evidence="5" id="KW-1185">Reference proteome</keyword>
<dbReference type="PANTHER" id="PTHR31286:SF167">
    <property type="entry name" value="OS09G0268800 PROTEIN"/>
    <property type="match status" value="1"/>
</dbReference>
<dbReference type="OrthoDB" id="994204at2759"/>
<evidence type="ECO:0000256" key="1">
    <source>
        <dbReference type="PROSITE-ProRule" id="PRU00047"/>
    </source>
</evidence>
<feature type="compositionally biased region" description="Polar residues" evidence="2">
    <location>
        <begin position="223"/>
        <end position="233"/>
    </location>
</feature>
<sequence>MGLVSEREREKVEEDETKSGLKKGFNKRSEKSIFMDPKEILRLCAAILIKGKEEKLWTILNAPLICMTKEMREFIGRLIGELVDIDVVVTEECFRKYMQLRVAIDVSKPLKRYLRLELSKGEESILLIQYEKFPEYCFQCGIIGHSYQDCQGRKDQTSLEVNKEFDFGPWMRATGPPCQSRAQGHHRNRGNGPSTRGGVLNNVSHSRVDHPWRKRNMGAKNVNIRSNSGQSVSMEDEQSSPYGAEKASGRNVGITLKETFLKANMEAGFGKGLHGVTPKVVPDWKLGL</sequence>
<keyword evidence="1" id="KW-0863">Zinc-finger</keyword>
<dbReference type="InterPro" id="IPR040256">
    <property type="entry name" value="At4g02000-like"/>
</dbReference>
<dbReference type="Proteomes" id="UP000323000">
    <property type="component" value="Chromosome 6"/>
</dbReference>
<evidence type="ECO:0000313" key="5">
    <source>
        <dbReference type="Proteomes" id="UP000323000"/>
    </source>
</evidence>
<feature type="region of interest" description="Disordered" evidence="2">
    <location>
        <begin position="218"/>
        <end position="247"/>
    </location>
</feature>
<organism evidence="4 5">
    <name type="scientific">Acer yangbiense</name>
    <dbReference type="NCBI Taxonomy" id="1000413"/>
    <lineage>
        <taxon>Eukaryota</taxon>
        <taxon>Viridiplantae</taxon>
        <taxon>Streptophyta</taxon>
        <taxon>Embryophyta</taxon>
        <taxon>Tracheophyta</taxon>
        <taxon>Spermatophyta</taxon>
        <taxon>Magnoliopsida</taxon>
        <taxon>eudicotyledons</taxon>
        <taxon>Gunneridae</taxon>
        <taxon>Pentapetalae</taxon>
        <taxon>rosids</taxon>
        <taxon>malvids</taxon>
        <taxon>Sapindales</taxon>
        <taxon>Sapindaceae</taxon>
        <taxon>Hippocastanoideae</taxon>
        <taxon>Acereae</taxon>
        <taxon>Acer</taxon>
    </lineage>
</organism>
<dbReference type="AlphaFoldDB" id="A0A5C7HSR8"/>
<protein>
    <recommendedName>
        <fullName evidence="3">CCHC-type domain-containing protein</fullName>
    </recommendedName>
</protein>
<feature type="domain" description="CCHC-type" evidence="3">
    <location>
        <begin position="137"/>
        <end position="150"/>
    </location>
</feature>
<name>A0A5C7HSR8_9ROSI</name>
<keyword evidence="1" id="KW-0479">Metal-binding</keyword>